<dbReference type="Proteomes" id="UP000324800">
    <property type="component" value="Unassembled WGS sequence"/>
</dbReference>
<sequence>TLTQMKENGQIKQQDEFLEVMKENGGLYQLIQIAQNDQIQRKGIKQYAAITIASLHKAMKLPDEFRVTIVDSLKQMSNDKNKVFIFLSALALSRIAECEDNHTDIISGDFETALKNYIQIIDIGVNDYGIMLALNLLQFGSKETQNKVGNGVPWQDLYDIILDVTDEGILQSAILLDQWKLAIS</sequence>
<evidence type="ECO:0000313" key="2">
    <source>
        <dbReference type="Proteomes" id="UP000324800"/>
    </source>
</evidence>
<evidence type="ECO:0000313" key="1">
    <source>
        <dbReference type="EMBL" id="KAA6400584.1"/>
    </source>
</evidence>
<protein>
    <submittedName>
        <fullName evidence="1">Uncharacterized protein</fullName>
    </submittedName>
</protein>
<comment type="caution">
    <text evidence="1">The sequence shown here is derived from an EMBL/GenBank/DDBJ whole genome shotgun (WGS) entry which is preliminary data.</text>
</comment>
<reference evidence="1 2" key="1">
    <citation type="submission" date="2019-03" db="EMBL/GenBank/DDBJ databases">
        <title>Single cell metagenomics reveals metabolic interactions within the superorganism composed of flagellate Streblomastix strix and complex community of Bacteroidetes bacteria on its surface.</title>
        <authorList>
            <person name="Treitli S.C."/>
            <person name="Kolisko M."/>
            <person name="Husnik F."/>
            <person name="Keeling P."/>
            <person name="Hampl V."/>
        </authorList>
    </citation>
    <scope>NUCLEOTIDE SEQUENCE [LARGE SCALE GENOMIC DNA]</scope>
    <source>
        <strain evidence="1">ST1C</strain>
    </source>
</reference>
<dbReference type="AlphaFoldDB" id="A0A5J4X013"/>
<feature type="non-terminal residue" evidence="1">
    <location>
        <position position="1"/>
    </location>
</feature>
<dbReference type="SUPFAM" id="SSF48371">
    <property type="entry name" value="ARM repeat"/>
    <property type="match status" value="1"/>
</dbReference>
<proteinExistence type="predicted"/>
<gene>
    <name evidence="1" type="ORF">EZS28_003879</name>
</gene>
<name>A0A5J4X013_9EUKA</name>
<organism evidence="1 2">
    <name type="scientific">Streblomastix strix</name>
    <dbReference type="NCBI Taxonomy" id="222440"/>
    <lineage>
        <taxon>Eukaryota</taxon>
        <taxon>Metamonada</taxon>
        <taxon>Preaxostyla</taxon>
        <taxon>Oxymonadida</taxon>
        <taxon>Streblomastigidae</taxon>
        <taxon>Streblomastix</taxon>
    </lineage>
</organism>
<dbReference type="EMBL" id="SNRW01000537">
    <property type="protein sequence ID" value="KAA6400584.1"/>
    <property type="molecule type" value="Genomic_DNA"/>
</dbReference>
<dbReference type="InterPro" id="IPR016024">
    <property type="entry name" value="ARM-type_fold"/>
</dbReference>
<accession>A0A5J4X013</accession>